<feature type="transmembrane region" description="Helical" evidence="1">
    <location>
        <begin position="50"/>
        <end position="70"/>
    </location>
</feature>
<evidence type="ECO:0000313" key="2">
    <source>
        <dbReference type="EMBL" id="MBA4664896.1"/>
    </source>
</evidence>
<feature type="transmembrane region" description="Helical" evidence="1">
    <location>
        <begin position="117"/>
        <end position="135"/>
    </location>
</feature>
<keyword evidence="1" id="KW-1133">Transmembrane helix</keyword>
<dbReference type="EMBL" id="GISG01225523">
    <property type="protein sequence ID" value="MBA4664896.1"/>
    <property type="molecule type" value="Transcribed_RNA"/>
</dbReference>
<accession>A0A7C9AE27</accession>
<dbReference type="AlphaFoldDB" id="A0A7C9AE27"/>
<proteinExistence type="predicted"/>
<feature type="transmembrane region" description="Helical" evidence="1">
    <location>
        <begin position="14"/>
        <end position="38"/>
    </location>
</feature>
<name>A0A7C9AE27_OPUST</name>
<organism evidence="2">
    <name type="scientific">Opuntia streptacantha</name>
    <name type="common">Prickly pear cactus</name>
    <name type="synonym">Opuntia cardona</name>
    <dbReference type="NCBI Taxonomy" id="393608"/>
    <lineage>
        <taxon>Eukaryota</taxon>
        <taxon>Viridiplantae</taxon>
        <taxon>Streptophyta</taxon>
        <taxon>Embryophyta</taxon>
        <taxon>Tracheophyta</taxon>
        <taxon>Spermatophyta</taxon>
        <taxon>Magnoliopsida</taxon>
        <taxon>eudicotyledons</taxon>
        <taxon>Gunneridae</taxon>
        <taxon>Pentapetalae</taxon>
        <taxon>Caryophyllales</taxon>
        <taxon>Cactineae</taxon>
        <taxon>Cactaceae</taxon>
        <taxon>Opuntioideae</taxon>
        <taxon>Opuntia</taxon>
    </lineage>
</organism>
<evidence type="ECO:0000256" key="1">
    <source>
        <dbReference type="SAM" id="Phobius"/>
    </source>
</evidence>
<reference evidence="2" key="1">
    <citation type="journal article" date="2013" name="J. Plant Res.">
        <title>Effect of fungi and light on seed germination of three Opuntia species from semiarid lands of central Mexico.</title>
        <authorList>
            <person name="Delgado-Sanchez P."/>
            <person name="Jimenez-Bremont J.F."/>
            <person name="Guerrero-Gonzalez Mde L."/>
            <person name="Flores J."/>
        </authorList>
    </citation>
    <scope>NUCLEOTIDE SEQUENCE</scope>
    <source>
        <tissue evidence="2">Cladode</tissue>
    </source>
</reference>
<keyword evidence="1" id="KW-0472">Membrane</keyword>
<protein>
    <submittedName>
        <fullName evidence="2">Uncharacterized protein</fullName>
    </submittedName>
</protein>
<sequence>MHIESSRSRNSKRLILFLFFFNLPLILTLLVITFNGLLHRLCPNCFSNSINIISLHTTTSFSLFILAFTLTINHFLLSFIIIILLTIIFLLLFLILSRSTLVIRFALRINNLSPRMMLHLFLAIFIVAGFSPSHLQRHLRLLRITLVLGLMLIFAVPRHTQIKTKP</sequence>
<reference evidence="2" key="2">
    <citation type="submission" date="2020-07" db="EMBL/GenBank/DDBJ databases">
        <authorList>
            <person name="Vera ALvarez R."/>
            <person name="Arias-Moreno D.M."/>
            <person name="Jimenez-Jacinto V."/>
            <person name="Jimenez-Bremont J.F."/>
            <person name="Swaminathan K."/>
            <person name="Moose S.P."/>
            <person name="Guerrero-Gonzalez M.L."/>
            <person name="Marino-Ramirez L."/>
            <person name="Landsman D."/>
            <person name="Rodriguez-Kessler M."/>
            <person name="Delgado-Sanchez P."/>
        </authorList>
    </citation>
    <scope>NUCLEOTIDE SEQUENCE</scope>
    <source>
        <tissue evidence="2">Cladode</tissue>
    </source>
</reference>
<feature type="transmembrane region" description="Helical" evidence="1">
    <location>
        <begin position="76"/>
        <end position="96"/>
    </location>
</feature>
<feature type="transmembrane region" description="Helical" evidence="1">
    <location>
        <begin position="141"/>
        <end position="157"/>
    </location>
</feature>
<keyword evidence="1" id="KW-0812">Transmembrane</keyword>